<dbReference type="Gene3D" id="1.25.40.10">
    <property type="entry name" value="Tetratricopeptide repeat domain"/>
    <property type="match status" value="1"/>
</dbReference>
<feature type="coiled-coil region" evidence="1">
    <location>
        <begin position="69"/>
        <end position="144"/>
    </location>
</feature>
<organism evidence="3">
    <name type="scientific">marine metagenome</name>
    <dbReference type="NCBI Taxonomy" id="408172"/>
    <lineage>
        <taxon>unclassified sequences</taxon>
        <taxon>metagenomes</taxon>
        <taxon>ecological metagenomes</taxon>
    </lineage>
</organism>
<name>A0A381N3X5_9ZZZZ</name>
<dbReference type="InterPro" id="IPR011990">
    <property type="entry name" value="TPR-like_helical_dom_sf"/>
</dbReference>
<accession>A0A381N3X5</accession>
<dbReference type="InterPro" id="IPR019734">
    <property type="entry name" value="TPR_rpt"/>
</dbReference>
<dbReference type="EMBL" id="UINC01000062">
    <property type="protein sequence ID" value="SUZ48313.1"/>
    <property type="molecule type" value="Genomic_DNA"/>
</dbReference>
<evidence type="ECO:0000256" key="1">
    <source>
        <dbReference type="SAM" id="Coils"/>
    </source>
</evidence>
<protein>
    <submittedName>
        <fullName evidence="3">Uncharacterized protein</fullName>
    </submittedName>
</protein>
<dbReference type="SUPFAM" id="SSF48452">
    <property type="entry name" value="TPR-like"/>
    <property type="match status" value="1"/>
</dbReference>
<sequence length="283" mass="32008">MPKRDIKITSTLSQKTRKNSQMQRKGRTFLPRIVPKRFYLYLSIFLFLILGCSSSGSNKTPLGKNTVEIVALQKTLAQQEELLGRLQALTADQLLRNNELEQALPPQDLLESLQNGLVELQKKTRRLEKQVSELKKVLEKSEAKKKSSKSSADNYSSNQEQIIRGLVSLQSGNPDQAVEHLQDILKSKKATKLKGEILMAIGNGFLAQGHAKQAASHYGIFLREYPKSRHVPQAMYFLGEAMEELGEEEKQKILWKELIQNYPESSLAKRTKKRLRSSSASSN</sequence>
<feature type="compositionally biased region" description="Polar residues" evidence="2">
    <location>
        <begin position="8"/>
        <end position="23"/>
    </location>
</feature>
<dbReference type="Pfam" id="PF13174">
    <property type="entry name" value="TPR_6"/>
    <property type="match status" value="1"/>
</dbReference>
<feature type="region of interest" description="Disordered" evidence="2">
    <location>
        <begin position="1"/>
        <end position="24"/>
    </location>
</feature>
<proteinExistence type="predicted"/>
<gene>
    <name evidence="3" type="ORF">METZ01_LOCUS1167</name>
</gene>
<evidence type="ECO:0000256" key="2">
    <source>
        <dbReference type="SAM" id="MobiDB-lite"/>
    </source>
</evidence>
<dbReference type="AlphaFoldDB" id="A0A381N3X5"/>
<reference evidence="3" key="1">
    <citation type="submission" date="2018-05" db="EMBL/GenBank/DDBJ databases">
        <authorList>
            <person name="Lanie J.A."/>
            <person name="Ng W.-L."/>
            <person name="Kazmierczak K.M."/>
            <person name="Andrzejewski T.M."/>
            <person name="Davidsen T.M."/>
            <person name="Wayne K.J."/>
            <person name="Tettelin H."/>
            <person name="Glass J.I."/>
            <person name="Rusch D."/>
            <person name="Podicherti R."/>
            <person name="Tsui H.-C.T."/>
            <person name="Winkler M.E."/>
        </authorList>
    </citation>
    <scope>NUCLEOTIDE SEQUENCE</scope>
</reference>
<evidence type="ECO:0000313" key="3">
    <source>
        <dbReference type="EMBL" id="SUZ48313.1"/>
    </source>
</evidence>
<keyword evidence="1" id="KW-0175">Coiled coil</keyword>